<evidence type="ECO:0000256" key="1">
    <source>
        <dbReference type="ARBA" id="ARBA00022737"/>
    </source>
</evidence>
<feature type="domain" description="SOWAHA-C winged helix-turn-helix" evidence="6">
    <location>
        <begin position="2"/>
        <end position="70"/>
    </location>
</feature>
<dbReference type="PANTHER" id="PTHR14491">
    <property type="entry name" value="SOSONDOWAH, ISOFORM G"/>
    <property type="match status" value="1"/>
</dbReference>
<name>A0A8C5DTL9_GOUWI</name>
<feature type="region of interest" description="Disordered" evidence="5">
    <location>
        <begin position="389"/>
        <end position="422"/>
    </location>
</feature>
<feature type="compositionally biased region" description="Polar residues" evidence="5">
    <location>
        <begin position="389"/>
        <end position="398"/>
    </location>
</feature>
<evidence type="ECO:0000313" key="7">
    <source>
        <dbReference type="Ensembl" id="ENSGWIP00000010765.1"/>
    </source>
</evidence>
<keyword evidence="8" id="KW-1185">Reference proteome</keyword>
<keyword evidence="2 4" id="KW-0040">ANK repeat</keyword>
<dbReference type="Proteomes" id="UP000694680">
    <property type="component" value="Chromosome 2"/>
</dbReference>
<evidence type="ECO:0000256" key="4">
    <source>
        <dbReference type="PROSITE-ProRule" id="PRU00023"/>
    </source>
</evidence>
<dbReference type="Ensembl" id="ENSGWIT00000011979.1">
    <property type="protein sequence ID" value="ENSGWIP00000010765.1"/>
    <property type="gene ID" value="ENSGWIG00000006322.1"/>
</dbReference>
<organism evidence="7 8">
    <name type="scientific">Gouania willdenowi</name>
    <name type="common">Blunt-snouted clingfish</name>
    <name type="synonym">Lepadogaster willdenowi</name>
    <dbReference type="NCBI Taxonomy" id="441366"/>
    <lineage>
        <taxon>Eukaryota</taxon>
        <taxon>Metazoa</taxon>
        <taxon>Chordata</taxon>
        <taxon>Craniata</taxon>
        <taxon>Vertebrata</taxon>
        <taxon>Euteleostomi</taxon>
        <taxon>Actinopterygii</taxon>
        <taxon>Neopterygii</taxon>
        <taxon>Teleostei</taxon>
        <taxon>Neoteleostei</taxon>
        <taxon>Acanthomorphata</taxon>
        <taxon>Ovalentaria</taxon>
        <taxon>Blenniimorphae</taxon>
        <taxon>Blenniiformes</taxon>
        <taxon>Gobiesocoidei</taxon>
        <taxon>Gobiesocidae</taxon>
        <taxon>Gobiesocinae</taxon>
        <taxon>Gouania</taxon>
    </lineage>
</organism>
<evidence type="ECO:0000259" key="6">
    <source>
        <dbReference type="Pfam" id="PF25877"/>
    </source>
</evidence>
<dbReference type="PROSITE" id="PS50297">
    <property type="entry name" value="ANK_REP_REGION"/>
    <property type="match status" value="1"/>
</dbReference>
<accession>A0A8C5DTL9</accession>
<dbReference type="PANTHER" id="PTHR14491:SF4">
    <property type="entry name" value="ANKYRIN REPEAT DOMAIN-CONTAINING PROTEIN SOWAHC"/>
    <property type="match status" value="1"/>
</dbReference>
<dbReference type="InterPro" id="IPR002110">
    <property type="entry name" value="Ankyrin_rpt"/>
</dbReference>
<dbReference type="SMART" id="SM00248">
    <property type="entry name" value="ANK"/>
    <property type="match status" value="2"/>
</dbReference>
<feature type="repeat" description="ANK" evidence="4">
    <location>
        <begin position="261"/>
        <end position="282"/>
    </location>
</feature>
<reference evidence="7" key="2">
    <citation type="submission" date="2025-08" db="UniProtKB">
        <authorList>
            <consortium name="Ensembl"/>
        </authorList>
    </citation>
    <scope>IDENTIFICATION</scope>
</reference>
<sequence>MEFTEEHIVDFLRMNGGKVMSSVLLEHFKTVFPAEPELRAAVRAQFKSCVDRVAFVKSGTKYVCLRKKFLINPLCETEVADKASHASFHKSQLSRRRHSLMMELCSTCPNLQPLDPQGSAMLGLQGQAVCQGSPEEPLRLSSQNQVKTKRISMSSADVKRLTRCDSDVSSLVSSTLEEDRTLVTLDPVEHEWMLCSSDSEWSSLQRLLVTEPSLVLRKDFVTGFTCLHWAAKHGKPELIAMIVNFAKQHHVPISVDVRSNTGYTPLHIAAMHGHMEVVKLLVGAFNADVEIRDYSGKKACQYLTNSASLDIRDIVGAYETQETDDSHHKDTPRWKLAQILQANLKPTWMLNSEDCVPADREGGPREVLLRRKSSLSIMKPKFQRIRQRTSQLVHSTSFGEKKEGERAKRHSFLSRPKTHWFG</sequence>
<feature type="compositionally biased region" description="Basic residues" evidence="5">
    <location>
        <begin position="407"/>
        <end position="422"/>
    </location>
</feature>
<dbReference type="Pfam" id="PF12796">
    <property type="entry name" value="Ank_2"/>
    <property type="match status" value="1"/>
</dbReference>
<protein>
    <submittedName>
        <fullName evidence="7">Ankyrin repeat domain-containing protein SOWAHC-like</fullName>
    </submittedName>
</protein>
<dbReference type="AlphaFoldDB" id="A0A8C5DTL9"/>
<dbReference type="InterPro" id="IPR058889">
    <property type="entry name" value="WHD_SOWAHA-C"/>
</dbReference>
<reference evidence="7" key="1">
    <citation type="submission" date="2020-06" db="EMBL/GenBank/DDBJ databases">
        <authorList>
            <consortium name="Wellcome Sanger Institute Data Sharing"/>
        </authorList>
    </citation>
    <scope>NUCLEOTIDE SEQUENCE [LARGE SCALE GENOMIC DNA]</scope>
</reference>
<dbReference type="InterPro" id="IPR036770">
    <property type="entry name" value="Ankyrin_rpt-contain_sf"/>
</dbReference>
<gene>
    <name evidence="7" type="primary">LOC114476329</name>
</gene>
<proteinExistence type="inferred from homology"/>
<evidence type="ECO:0000256" key="5">
    <source>
        <dbReference type="SAM" id="MobiDB-lite"/>
    </source>
</evidence>
<evidence type="ECO:0000313" key="8">
    <source>
        <dbReference type="Proteomes" id="UP000694680"/>
    </source>
</evidence>
<keyword evidence="1" id="KW-0677">Repeat</keyword>
<dbReference type="SUPFAM" id="SSF48403">
    <property type="entry name" value="Ankyrin repeat"/>
    <property type="match status" value="1"/>
</dbReference>
<comment type="similarity">
    <text evidence="3">Belongs to the SOWAH family.</text>
</comment>
<dbReference type="Gene3D" id="1.25.40.20">
    <property type="entry name" value="Ankyrin repeat-containing domain"/>
    <property type="match status" value="1"/>
</dbReference>
<reference evidence="7" key="3">
    <citation type="submission" date="2025-09" db="UniProtKB">
        <authorList>
            <consortium name="Ensembl"/>
        </authorList>
    </citation>
    <scope>IDENTIFICATION</scope>
</reference>
<evidence type="ECO:0000256" key="2">
    <source>
        <dbReference type="ARBA" id="ARBA00023043"/>
    </source>
</evidence>
<dbReference type="Pfam" id="PF25877">
    <property type="entry name" value="WHD_SOWAH"/>
    <property type="match status" value="1"/>
</dbReference>
<dbReference type="PROSITE" id="PS50088">
    <property type="entry name" value="ANK_REPEAT"/>
    <property type="match status" value="1"/>
</dbReference>
<evidence type="ECO:0000256" key="3">
    <source>
        <dbReference type="ARBA" id="ARBA00038122"/>
    </source>
</evidence>